<sequence>MKRFKSFIKMHAIDGAREQNVPPAATMSGISSLSEISAVLETTSVVAEDPTIAEAIDVGRLLAKEKSYFERRGMINSPLASAGTKIPNSTGREAGAIAPVWRSESAAAAASNMYVMELSNPATLKAERVEAERNVAELRKLIKRRSSLETQTSCAEKCVDSLDMLIARLQRGRDLRRRVMNLEFEWVHDEEHLLGSIREREEMLVNAKLQTATMLSQRDHLLSTAAKAKREIRSIRGMAEAELSAEEATYIPVDSIVRAAEKLDKRADELESAASRKQERLVSIAEELNRLARDHDLLEKRLRILEGQ</sequence>
<gene>
    <name evidence="2" type="ORF">CCAE0312_LOCUS5373</name>
</gene>
<accession>A0A7S1TEA6</accession>
<keyword evidence="1" id="KW-0175">Coiled coil</keyword>
<reference evidence="2" key="1">
    <citation type="submission" date="2021-01" db="EMBL/GenBank/DDBJ databases">
        <authorList>
            <person name="Corre E."/>
            <person name="Pelletier E."/>
            <person name="Niang G."/>
            <person name="Scheremetjew M."/>
            <person name="Finn R."/>
            <person name="Kale V."/>
            <person name="Holt S."/>
            <person name="Cochrane G."/>
            <person name="Meng A."/>
            <person name="Brown T."/>
            <person name="Cohen L."/>
        </authorList>
    </citation>
    <scope>NUCLEOTIDE SEQUENCE</scope>
    <source>
        <strain evidence="2">SAG 36.94</strain>
    </source>
</reference>
<protein>
    <submittedName>
        <fullName evidence="2">Uncharacterized protein</fullName>
    </submittedName>
</protein>
<dbReference type="EMBL" id="HBGH01009628">
    <property type="protein sequence ID" value="CAD9233287.1"/>
    <property type="molecule type" value="Transcribed_RNA"/>
</dbReference>
<feature type="coiled-coil region" evidence="1">
    <location>
        <begin position="253"/>
        <end position="308"/>
    </location>
</feature>
<name>A0A7S1TEA6_9RHOD</name>
<dbReference type="AlphaFoldDB" id="A0A7S1TEA6"/>
<evidence type="ECO:0000313" key="2">
    <source>
        <dbReference type="EMBL" id="CAD9233287.1"/>
    </source>
</evidence>
<organism evidence="2">
    <name type="scientific">Compsopogon caeruleus</name>
    <dbReference type="NCBI Taxonomy" id="31354"/>
    <lineage>
        <taxon>Eukaryota</taxon>
        <taxon>Rhodophyta</taxon>
        <taxon>Compsopogonophyceae</taxon>
        <taxon>Compsopogonales</taxon>
        <taxon>Compsopogonaceae</taxon>
        <taxon>Compsopogon</taxon>
    </lineage>
</organism>
<proteinExistence type="predicted"/>
<evidence type="ECO:0000256" key="1">
    <source>
        <dbReference type="SAM" id="Coils"/>
    </source>
</evidence>